<feature type="coiled-coil region" evidence="7">
    <location>
        <begin position="687"/>
        <end position="714"/>
    </location>
</feature>
<feature type="modified residue" description="4-aspartylphosphate" evidence="6">
    <location>
        <position position="588"/>
    </location>
</feature>
<dbReference type="SUPFAM" id="SSF55874">
    <property type="entry name" value="ATPase domain of HSP90 chaperone/DNA topoisomerase II/histidine kinase"/>
    <property type="match status" value="1"/>
</dbReference>
<evidence type="ECO:0000259" key="9">
    <source>
        <dbReference type="PROSITE" id="PS50109"/>
    </source>
</evidence>
<protein>
    <recommendedName>
        <fullName evidence="2">histidine kinase</fullName>
        <ecNumber evidence="2">2.7.13.3</ecNumber>
    </recommendedName>
</protein>
<dbReference type="EMBL" id="JNHI01000002">
    <property type="protein sequence ID" value="KDS33490.1"/>
    <property type="molecule type" value="Genomic_DNA"/>
</dbReference>
<keyword evidence="3 6" id="KW-0597">Phosphoprotein</keyword>
<sequence>MRKLSGISLQTKIIAGYLILLAVIGSMIAILLHERKKMHDIANGTAEIREIRNEVNAIRRHIVGIALLGESAIGWDSEDFSAYRNRRLHIDSLLERMKDNGLDLVSHEQIDTLRRLLEEKESRLYHLTTVFQEQRTSDSLLYNHLPEVIDKSTRTRTVTRRKNGIAGFFGKKETVQVPASTTELRQLNRQLITMQEEHDRHIGLYIDSLRLQNLKLNKRLNSFITALDEQVQAAFQNRETRIAEAKALSFKLFAATIIVAIVLLIISHLVIQRDIRRKEHDRSRLVDTLKQNRELSEMRKRIIVTLSHDIRGPLNAICGSAELAIDTRERKRRNTYLDNIIKSSRHITRLANSLLDLSRLDEAKESLNRIPFNLKAFVDDINEEYTCAANDKGLVFKTEAEGTDIVVYGDADRIRQVADNLLTNAIKFTRNGTVCFRVSHKDVVMTMEVEDSGIGMDKETIERIFRPFERAAPDISPEGFGLGLPITKGLVNLLGGSISVSSHVGEGSLFHTEIPLAISTEPVKNHVMPTVKRLSLPKRIILVDDDPIQLRIVMEMLERNGVSCRTCIGAKDVVGELRKEPYDLLLTDIQMHGTSGFDLLYLLRHSNIGNSRTIPVAAMTARNDVDESRYTEAGFSGCIQKPFSMNELQAFLSSIMERSGQRQEQKADFNALAAETGDMEWMLNAFIEESIDNRTELKKALESMKTDTERMKNTLHRMYPTWEQLGVACELETYSRILHDDTSDDLTISTYTETVIGRIDRLVGDAKNLLSEIRKLDLKNYTDETQNTHS</sequence>
<evidence type="ECO:0000256" key="3">
    <source>
        <dbReference type="ARBA" id="ARBA00022553"/>
    </source>
</evidence>
<dbReference type="Proteomes" id="UP000028134">
    <property type="component" value="Unassembled WGS sequence"/>
</dbReference>
<proteinExistence type="predicted"/>
<evidence type="ECO:0000256" key="4">
    <source>
        <dbReference type="ARBA" id="ARBA00022679"/>
    </source>
</evidence>
<dbReference type="GO" id="GO:0000155">
    <property type="term" value="F:phosphorelay sensor kinase activity"/>
    <property type="evidence" value="ECO:0007669"/>
    <property type="project" value="InterPro"/>
</dbReference>
<dbReference type="PROSITE" id="PS50110">
    <property type="entry name" value="RESPONSE_REGULATORY"/>
    <property type="match status" value="1"/>
</dbReference>
<dbReference type="PROSITE" id="PS50109">
    <property type="entry name" value="HIS_KIN"/>
    <property type="match status" value="1"/>
</dbReference>
<dbReference type="InterPro" id="IPR001789">
    <property type="entry name" value="Sig_transdc_resp-reg_receiver"/>
</dbReference>
<dbReference type="Pfam" id="PF02518">
    <property type="entry name" value="HATPase_c"/>
    <property type="match status" value="1"/>
</dbReference>
<dbReference type="GO" id="GO:0005886">
    <property type="term" value="C:plasma membrane"/>
    <property type="evidence" value="ECO:0007669"/>
    <property type="project" value="TreeGrafter"/>
</dbReference>
<dbReference type="PANTHER" id="PTHR43047:SF72">
    <property type="entry name" value="OSMOSENSING HISTIDINE PROTEIN KINASE SLN1"/>
    <property type="match status" value="1"/>
</dbReference>
<dbReference type="Pfam" id="PF00512">
    <property type="entry name" value="HisKA"/>
    <property type="match status" value="1"/>
</dbReference>
<keyword evidence="8" id="KW-1133">Transmembrane helix</keyword>
<dbReference type="CDD" id="cd00082">
    <property type="entry name" value="HisKA"/>
    <property type="match status" value="1"/>
</dbReference>
<keyword evidence="8" id="KW-0472">Membrane</keyword>
<evidence type="ECO:0000256" key="8">
    <source>
        <dbReference type="SAM" id="Phobius"/>
    </source>
</evidence>
<dbReference type="SMART" id="SM00387">
    <property type="entry name" value="HATPase_c"/>
    <property type="match status" value="1"/>
</dbReference>
<reference evidence="11 12" key="1">
    <citation type="submission" date="2014-04" db="EMBL/GenBank/DDBJ databases">
        <authorList>
            <person name="Sears C."/>
            <person name="Carroll K."/>
            <person name="Sack B.R."/>
            <person name="Qadri F."/>
            <person name="Myers L.L."/>
            <person name="Chung G.-T."/>
            <person name="Escheverria P."/>
            <person name="Fraser C.M."/>
            <person name="Sadzewicz L."/>
            <person name="Shefchek K.A."/>
            <person name="Tallon L."/>
            <person name="Das S.P."/>
            <person name="Daugherty S."/>
            <person name="Mongodin E.F."/>
        </authorList>
    </citation>
    <scope>NUCLEOTIDE SEQUENCE [LARGE SCALE GENOMIC DNA]</scope>
    <source>
        <strain evidence="12">3775 SL(B) 10 (iv)</strain>
    </source>
</reference>
<feature type="transmembrane region" description="Helical" evidence="8">
    <location>
        <begin position="248"/>
        <end position="271"/>
    </location>
</feature>
<dbReference type="PATRIC" id="fig|1339350.3.peg.634"/>
<evidence type="ECO:0000256" key="7">
    <source>
        <dbReference type="SAM" id="Coils"/>
    </source>
</evidence>
<keyword evidence="5" id="KW-0418">Kinase</keyword>
<dbReference type="CDD" id="cd17546">
    <property type="entry name" value="REC_hyHK_CKI1_RcsC-like"/>
    <property type="match status" value="1"/>
</dbReference>
<keyword evidence="7" id="KW-0175">Coiled coil</keyword>
<dbReference type="InterPro" id="IPR005467">
    <property type="entry name" value="His_kinase_dom"/>
</dbReference>
<dbReference type="InterPro" id="IPR036890">
    <property type="entry name" value="HATPase_C_sf"/>
</dbReference>
<dbReference type="Gene3D" id="3.30.565.10">
    <property type="entry name" value="Histidine kinase-like ATPase, C-terminal domain"/>
    <property type="match status" value="1"/>
</dbReference>
<feature type="transmembrane region" description="Helical" evidence="8">
    <location>
        <begin position="13"/>
        <end position="32"/>
    </location>
</feature>
<dbReference type="InterPro" id="IPR004358">
    <property type="entry name" value="Sig_transdc_His_kin-like_C"/>
</dbReference>
<dbReference type="InterPro" id="IPR003661">
    <property type="entry name" value="HisK_dim/P_dom"/>
</dbReference>
<keyword evidence="4" id="KW-0808">Transferase</keyword>
<organism evidence="11 12">
    <name type="scientific">Phocaeicola vulgatus str. 3775 SL</name>
    <name type="common">B</name>
    <name type="synonym">iv</name>
    <dbReference type="NCBI Taxonomy" id="1339350"/>
    <lineage>
        <taxon>Bacteria</taxon>
        <taxon>Pseudomonadati</taxon>
        <taxon>Bacteroidota</taxon>
        <taxon>Bacteroidia</taxon>
        <taxon>Bacteroidales</taxon>
        <taxon>Bacteroidaceae</taxon>
        <taxon>Phocaeicola</taxon>
    </lineage>
</organism>
<accession>A0A078RDT6</accession>
<dbReference type="Pfam" id="PF00072">
    <property type="entry name" value="Response_reg"/>
    <property type="match status" value="1"/>
</dbReference>
<evidence type="ECO:0000256" key="5">
    <source>
        <dbReference type="ARBA" id="ARBA00022777"/>
    </source>
</evidence>
<feature type="domain" description="Histidine kinase" evidence="9">
    <location>
        <begin position="305"/>
        <end position="518"/>
    </location>
</feature>
<name>A0A078RDT6_PHOVU</name>
<dbReference type="SUPFAM" id="SSF47384">
    <property type="entry name" value="Homodimeric domain of signal transducing histidine kinase"/>
    <property type="match status" value="1"/>
</dbReference>
<dbReference type="SMART" id="SM00388">
    <property type="entry name" value="HisKA"/>
    <property type="match status" value="1"/>
</dbReference>
<evidence type="ECO:0000256" key="6">
    <source>
        <dbReference type="PROSITE-ProRule" id="PRU00169"/>
    </source>
</evidence>
<comment type="caution">
    <text evidence="11">The sequence shown here is derived from an EMBL/GenBank/DDBJ whole genome shotgun (WGS) entry which is preliminary data.</text>
</comment>
<dbReference type="InterPro" id="IPR003594">
    <property type="entry name" value="HATPase_dom"/>
</dbReference>
<comment type="catalytic activity">
    <reaction evidence="1">
        <text>ATP + protein L-histidine = ADP + protein N-phospho-L-histidine.</text>
        <dbReference type="EC" id="2.7.13.3"/>
    </reaction>
</comment>
<evidence type="ECO:0000313" key="12">
    <source>
        <dbReference type="Proteomes" id="UP000028134"/>
    </source>
</evidence>
<evidence type="ECO:0000256" key="1">
    <source>
        <dbReference type="ARBA" id="ARBA00000085"/>
    </source>
</evidence>
<dbReference type="Gene3D" id="1.10.287.130">
    <property type="match status" value="1"/>
</dbReference>
<evidence type="ECO:0000259" key="10">
    <source>
        <dbReference type="PROSITE" id="PS50110"/>
    </source>
</evidence>
<evidence type="ECO:0000313" key="11">
    <source>
        <dbReference type="EMBL" id="KDS33490.1"/>
    </source>
</evidence>
<dbReference type="PRINTS" id="PR00344">
    <property type="entry name" value="BCTRLSENSOR"/>
</dbReference>
<evidence type="ECO:0000256" key="2">
    <source>
        <dbReference type="ARBA" id="ARBA00012438"/>
    </source>
</evidence>
<dbReference type="InterPro" id="IPR036097">
    <property type="entry name" value="HisK_dim/P_sf"/>
</dbReference>
<dbReference type="EC" id="2.7.13.3" evidence="2"/>
<dbReference type="Gene3D" id="3.40.50.2300">
    <property type="match status" value="1"/>
</dbReference>
<gene>
    <name evidence="11" type="ORF">M097_0655</name>
</gene>
<dbReference type="SUPFAM" id="SSF52172">
    <property type="entry name" value="CheY-like"/>
    <property type="match status" value="1"/>
</dbReference>
<feature type="domain" description="Response regulatory" evidence="10">
    <location>
        <begin position="539"/>
        <end position="656"/>
    </location>
</feature>
<keyword evidence="8" id="KW-0812">Transmembrane</keyword>
<dbReference type="SMART" id="SM00448">
    <property type="entry name" value="REC"/>
    <property type="match status" value="1"/>
</dbReference>
<dbReference type="GO" id="GO:0009927">
    <property type="term" value="F:histidine phosphotransfer kinase activity"/>
    <property type="evidence" value="ECO:0007669"/>
    <property type="project" value="TreeGrafter"/>
</dbReference>
<dbReference type="AlphaFoldDB" id="A0A078RDT6"/>
<dbReference type="PANTHER" id="PTHR43047">
    <property type="entry name" value="TWO-COMPONENT HISTIDINE PROTEIN KINASE"/>
    <property type="match status" value="1"/>
</dbReference>
<dbReference type="RefSeq" id="WP_185097372.1">
    <property type="nucleotide sequence ID" value="NZ_JNHI01000002.1"/>
</dbReference>
<dbReference type="InterPro" id="IPR011006">
    <property type="entry name" value="CheY-like_superfamily"/>
</dbReference>